<accession>A0A450WGT7</accession>
<name>A0A450WGT7_9GAMM</name>
<proteinExistence type="predicted"/>
<protein>
    <submittedName>
        <fullName evidence="1">Gp37 protein</fullName>
    </submittedName>
</protein>
<reference evidence="1" key="1">
    <citation type="submission" date="2019-02" db="EMBL/GenBank/DDBJ databases">
        <authorList>
            <person name="Gruber-Vodicka R. H."/>
            <person name="Seah K. B. B."/>
        </authorList>
    </citation>
    <scope>NUCLEOTIDE SEQUENCE</scope>
    <source>
        <strain evidence="1">BECK_BY7</strain>
    </source>
</reference>
<gene>
    <name evidence="1" type="ORF">BECKLFY1418C_GA0070996_102225</name>
</gene>
<evidence type="ECO:0000313" key="1">
    <source>
        <dbReference type="EMBL" id="VFK16267.1"/>
    </source>
</evidence>
<dbReference type="EMBL" id="CAADFN010000022">
    <property type="protein sequence ID" value="VFK16267.1"/>
    <property type="molecule type" value="Genomic_DNA"/>
</dbReference>
<dbReference type="InterPro" id="IPR038042">
    <property type="entry name" value="Gp37-like"/>
</dbReference>
<sequence length="159" mass="17401">MTTTPNSGDALEAAILARLKERFPTLSVELYPDNPGNYRLKHPKGALLVRYMGSRYGGTRDMGLLVQERRLAVEITIFMRALHGDGGIGEVLEAVRLCLAGFAPEGFGKLRPLGDGFQAEDGGLWRYAVDFETKTTVVEETAPETAPLATKIDFNEGEK</sequence>
<dbReference type="Gene3D" id="3.30.2000.10">
    <property type="entry name" value="Phage tail protein-like"/>
    <property type="match status" value="1"/>
</dbReference>
<dbReference type="SUPFAM" id="SSF143749">
    <property type="entry name" value="Phage tail protein-like"/>
    <property type="match status" value="1"/>
</dbReference>
<dbReference type="InterPro" id="IPR018602">
    <property type="entry name" value="Gp37/STM4215"/>
</dbReference>
<organism evidence="1">
    <name type="scientific">Candidatus Kentrum sp. LFY</name>
    <dbReference type="NCBI Taxonomy" id="2126342"/>
    <lineage>
        <taxon>Bacteria</taxon>
        <taxon>Pseudomonadati</taxon>
        <taxon>Pseudomonadota</taxon>
        <taxon>Gammaproteobacteria</taxon>
        <taxon>Candidatus Kentrum</taxon>
    </lineage>
</organism>
<dbReference type="AlphaFoldDB" id="A0A450WGT7"/>
<dbReference type="Pfam" id="PF09646">
    <property type="entry name" value="Gp37"/>
    <property type="match status" value="1"/>
</dbReference>
<dbReference type="InterPro" id="IPR035934">
    <property type="entry name" value="Phage_tail_protein-like_sf"/>
</dbReference>